<reference evidence="7" key="4">
    <citation type="journal article" date="2015" name="G3 (Bethesda)">
        <title>Genome sequences of three phytopathogenic species of the Magnaporthaceae family of fungi.</title>
        <authorList>
            <person name="Okagaki L.H."/>
            <person name="Nunes C.C."/>
            <person name="Sailsbery J."/>
            <person name="Clay B."/>
            <person name="Brown D."/>
            <person name="John T."/>
            <person name="Oh Y."/>
            <person name="Young N."/>
            <person name="Fitzgerald M."/>
            <person name="Haas B.J."/>
            <person name="Zeng Q."/>
            <person name="Young S."/>
            <person name="Adiconis X."/>
            <person name="Fan L."/>
            <person name="Levin J.Z."/>
            <person name="Mitchell T.K."/>
            <person name="Okubara P.A."/>
            <person name="Farman M.L."/>
            <person name="Kohn L.M."/>
            <person name="Birren B."/>
            <person name="Ma L.-J."/>
            <person name="Dean R.A."/>
        </authorList>
    </citation>
    <scope>NUCLEOTIDE SEQUENCE</scope>
    <source>
        <strain evidence="7">ATCC 64411 / 73-15</strain>
    </source>
</reference>
<dbReference type="FunFam" id="3.40.50.10190:FF:000083">
    <property type="entry name" value="DNA damage repair protein (Rad9)"/>
    <property type="match status" value="1"/>
</dbReference>
<reference evidence="7" key="5">
    <citation type="submission" date="2015-06" db="UniProtKB">
        <authorList>
            <consortium name="EnsemblFungi"/>
        </authorList>
    </citation>
    <scope>IDENTIFICATION</scope>
    <source>
        <strain evidence="7">ATCC 64411</strain>
    </source>
</reference>
<evidence type="ECO:0000256" key="4">
    <source>
        <dbReference type="SAM" id="MobiDB-lite"/>
    </source>
</evidence>
<feature type="region of interest" description="Disordered" evidence="4">
    <location>
        <begin position="103"/>
        <end position="244"/>
    </location>
</feature>
<dbReference type="eggNOG" id="KOG3548">
    <property type="taxonomic scope" value="Eukaryota"/>
</dbReference>
<keyword evidence="2" id="KW-0227">DNA damage</keyword>
<feature type="compositionally biased region" description="Polar residues" evidence="4">
    <location>
        <begin position="258"/>
        <end position="287"/>
    </location>
</feature>
<feature type="region of interest" description="Disordered" evidence="4">
    <location>
        <begin position="965"/>
        <end position="1002"/>
    </location>
</feature>
<dbReference type="GO" id="GO:0005634">
    <property type="term" value="C:nucleus"/>
    <property type="evidence" value="ECO:0007669"/>
    <property type="project" value="UniProtKB-SubCell"/>
</dbReference>
<proteinExistence type="predicted"/>
<evidence type="ECO:0000256" key="1">
    <source>
        <dbReference type="ARBA" id="ARBA00004123"/>
    </source>
</evidence>
<sequence length="1030" mass="110231">MAPRRRMHDQMPAPPSTTKTRQNATRAATSHEPDTARTPLYVDTAAHPSPNQAGHQDSRVPPPPEETEGELNVSPAGRPGDAAGGGVAAANLDVSLSALPDHASLDELHVPPPPHGGTALGAKMSYTQSTTQSNEERTGSYNRYFPHDSLGDDDGLQDTAPPVDHARGASHDRTSLLSDDDNDAVRFQFSDKGEDDAESVTGREMGDPDPSLRPSTRNDSQVASAPLMPPPETPANPFAGRNMGVMAPMSDLFKQTQFSSAVQAAVRSPTSSRPSPDMFPNNSISPNQPAPTSPLRRRDAALNTSPSVFPSSPQFPPLTSSRPYDEVATPLVNGSSVPEPEDPEIPESPQPKTAPQKACPEPTDHYEPMRLSQKRRELSEVKAGQADGSISSDEEDVIRRKRVRSKRYAASKTLKSLTISRKSSKAVAEEDEVEVPSTNKKALRSRSPAAAQRRRAAQGRRKDPYELDSDSPTQSQGNVADSQEKVRPNAAVSSREAIPETSPPPNARTRRAASRAATRSSNPAIPPPSIPEIPSDLADTQSPSLPPMKPKLSQVLTAKTPQFSPSASEIQAANDASALRGQRQADTPLAPKSSAPSLAPPTSALTSLSGTPNISSSTTPGTETSRKSMLSSPAGGKAGRRGATQPLPLQANENVTSGRVTRRSVQRSPSSTDELARGETPAQEHNLRTSRLGRLSTLSTHDAPVTEGSIRGSKIFDGMVFAISFQSTGKSSRVTYNGRPESVATVTKKIRQSGGRVLEIGFDELFEAQHVKGAATSPTEVPHPDPDIKLTAAAARVVGFAALIADGHSRKTKYMQALALGLPCLSARWVTACVDRNDIVDWSPYLLCAGQSSFLGDAVRSRNLTPYDARTALLQDVIDRRPRLLNGSNILLVMKRADTAKTTPYIFLAQALGASLTRVFTVEEARARLKEMEDLGQPYDWVYLDEKTDKGALFDKAPATMSISKSADAPSASLDTKSKKRKRGSAATSAATSMVAYPGPPPKRIRTLSNELVIQSLILGRLIEADEMKE</sequence>
<feature type="domain" description="BRCT" evidence="5">
    <location>
        <begin position="711"/>
        <end position="847"/>
    </location>
</feature>
<feature type="compositionally biased region" description="Polar residues" evidence="4">
    <location>
        <begin position="470"/>
        <end position="481"/>
    </location>
</feature>
<dbReference type="GO" id="GO:0000077">
    <property type="term" value="P:DNA damage checkpoint signaling"/>
    <property type="evidence" value="ECO:0007669"/>
    <property type="project" value="TreeGrafter"/>
</dbReference>
<dbReference type="InterPro" id="IPR047252">
    <property type="entry name" value="TP53BP1-like"/>
</dbReference>
<feature type="region of interest" description="Disordered" evidence="4">
    <location>
        <begin position="1"/>
        <end position="88"/>
    </location>
</feature>
<reference evidence="6" key="3">
    <citation type="submission" date="2011-03" db="EMBL/GenBank/DDBJ databases">
        <title>Annotation of Magnaporthe poae ATCC 64411.</title>
        <authorList>
            <person name="Ma L.-J."/>
            <person name="Dead R."/>
            <person name="Young S.K."/>
            <person name="Zeng Q."/>
            <person name="Gargeya S."/>
            <person name="Fitzgerald M."/>
            <person name="Haas B."/>
            <person name="Abouelleil A."/>
            <person name="Alvarado L."/>
            <person name="Arachchi H.M."/>
            <person name="Berlin A."/>
            <person name="Brown A."/>
            <person name="Chapman S.B."/>
            <person name="Chen Z."/>
            <person name="Dunbar C."/>
            <person name="Freedman E."/>
            <person name="Gearin G."/>
            <person name="Gellesch M."/>
            <person name="Goldberg J."/>
            <person name="Griggs A."/>
            <person name="Gujja S."/>
            <person name="Heiman D."/>
            <person name="Howarth C."/>
            <person name="Larson L."/>
            <person name="Lui A."/>
            <person name="MacDonald P.J.P."/>
            <person name="Mehta T."/>
            <person name="Montmayeur A."/>
            <person name="Murphy C."/>
            <person name="Neiman D."/>
            <person name="Pearson M."/>
            <person name="Priest M."/>
            <person name="Roberts A."/>
            <person name="Saif S."/>
            <person name="Shea T."/>
            <person name="Shenoy N."/>
            <person name="Sisk P."/>
            <person name="Stolte C."/>
            <person name="Sykes S."/>
            <person name="Yandava C."/>
            <person name="Wortman J."/>
            <person name="Nusbaum C."/>
            <person name="Birren B."/>
        </authorList>
    </citation>
    <scope>NUCLEOTIDE SEQUENCE</scope>
    <source>
        <strain evidence="6">ATCC 64411</strain>
    </source>
</reference>
<dbReference type="InterPro" id="IPR036420">
    <property type="entry name" value="BRCT_dom_sf"/>
</dbReference>
<dbReference type="InterPro" id="IPR047249">
    <property type="entry name" value="BRCT_p53bp1-like_rpt1"/>
</dbReference>
<feature type="compositionally biased region" description="Basic residues" evidence="4">
    <location>
        <begin position="399"/>
        <end position="409"/>
    </location>
</feature>
<protein>
    <recommendedName>
        <fullName evidence="5">BRCT domain-containing protein</fullName>
    </recommendedName>
</protein>
<dbReference type="CDD" id="cd17745">
    <property type="entry name" value="BRCT_p53bp1_rpt1"/>
    <property type="match status" value="1"/>
</dbReference>
<dbReference type="EMBL" id="ADBL01001387">
    <property type="status" value="NOT_ANNOTATED_CDS"/>
    <property type="molecule type" value="Genomic_DNA"/>
</dbReference>
<evidence type="ECO:0000313" key="8">
    <source>
        <dbReference type="Proteomes" id="UP000011715"/>
    </source>
</evidence>
<dbReference type="OrthoDB" id="129353at2759"/>
<dbReference type="Proteomes" id="UP000011715">
    <property type="component" value="Unassembled WGS sequence"/>
</dbReference>
<dbReference type="GO" id="GO:0045944">
    <property type="term" value="P:positive regulation of transcription by RNA polymerase II"/>
    <property type="evidence" value="ECO:0007669"/>
    <property type="project" value="TreeGrafter"/>
</dbReference>
<evidence type="ECO:0000256" key="3">
    <source>
        <dbReference type="ARBA" id="ARBA00023242"/>
    </source>
</evidence>
<dbReference type="VEuPathDB" id="FungiDB:MAPG_05814"/>
<dbReference type="GO" id="GO:0042393">
    <property type="term" value="F:histone binding"/>
    <property type="evidence" value="ECO:0007669"/>
    <property type="project" value="TreeGrafter"/>
</dbReference>
<feature type="compositionally biased region" description="Polar residues" evidence="4">
    <location>
        <begin position="554"/>
        <end position="571"/>
    </location>
</feature>
<feature type="compositionally biased region" description="Low complexity" evidence="4">
    <location>
        <begin position="514"/>
        <end position="523"/>
    </location>
</feature>
<keyword evidence="8" id="KW-1185">Reference proteome</keyword>
<feature type="compositionally biased region" description="Polar residues" evidence="4">
    <location>
        <begin position="16"/>
        <end position="28"/>
    </location>
</feature>
<feature type="compositionally biased region" description="Basic and acidic residues" evidence="4">
    <location>
        <begin position="164"/>
        <end position="174"/>
    </location>
</feature>
<dbReference type="PROSITE" id="PS50172">
    <property type="entry name" value="BRCT"/>
    <property type="match status" value="1"/>
</dbReference>
<dbReference type="PANTHER" id="PTHR15321">
    <property type="entry name" value="TUMOR SUPPRESSOR P53-BINDING PROTEIN 1"/>
    <property type="match status" value="1"/>
</dbReference>
<name>A0A0C4E0E1_MAGP6</name>
<dbReference type="PANTHER" id="PTHR15321:SF3">
    <property type="entry name" value="TP53-BINDING PROTEIN 1"/>
    <property type="match status" value="1"/>
</dbReference>
<dbReference type="Gene3D" id="3.40.50.10190">
    <property type="entry name" value="BRCT domain"/>
    <property type="match status" value="1"/>
</dbReference>
<dbReference type="OMA" id="PCLAPQW"/>
<accession>A0A0C4E0E1</accession>
<reference evidence="6" key="1">
    <citation type="submission" date="2010-05" db="EMBL/GenBank/DDBJ databases">
        <title>The Genome Sequence of Magnaporthe poae strain ATCC 64411.</title>
        <authorList>
            <consortium name="The Broad Institute Genome Sequencing Platform"/>
            <consortium name="Broad Institute Genome Sequencing Center for Infectious Disease"/>
            <person name="Ma L.-J."/>
            <person name="Dead R."/>
            <person name="Young S."/>
            <person name="Zeng Q."/>
            <person name="Koehrsen M."/>
            <person name="Alvarado L."/>
            <person name="Berlin A."/>
            <person name="Chapman S.B."/>
            <person name="Chen Z."/>
            <person name="Freedman E."/>
            <person name="Gellesch M."/>
            <person name="Goldberg J."/>
            <person name="Griggs A."/>
            <person name="Gujja S."/>
            <person name="Heilman E.R."/>
            <person name="Heiman D."/>
            <person name="Hepburn T."/>
            <person name="Howarth C."/>
            <person name="Jen D."/>
            <person name="Larson L."/>
            <person name="Mehta T."/>
            <person name="Neiman D."/>
            <person name="Pearson M."/>
            <person name="Roberts A."/>
            <person name="Saif S."/>
            <person name="Shea T."/>
            <person name="Shenoy N."/>
            <person name="Sisk P."/>
            <person name="Stolte C."/>
            <person name="Sykes S."/>
            <person name="Walk T."/>
            <person name="White J."/>
            <person name="Yandava C."/>
            <person name="Haas B."/>
            <person name="Nusbaum C."/>
            <person name="Birren B."/>
        </authorList>
    </citation>
    <scope>NUCLEOTIDE SEQUENCE</scope>
    <source>
        <strain evidence="6">ATCC 64411</strain>
    </source>
</reference>
<dbReference type="EnsemblFungi" id="MAPG_05814T0">
    <property type="protein sequence ID" value="MAPG_05814T0"/>
    <property type="gene ID" value="MAPG_05814"/>
</dbReference>
<comment type="subcellular location">
    <subcellularLocation>
        <location evidence="1">Nucleus</location>
    </subcellularLocation>
</comment>
<gene>
    <name evidence="6" type="ORF">MAPG_05814</name>
</gene>
<feature type="compositionally biased region" description="Low complexity" evidence="4">
    <location>
        <begin position="587"/>
        <end position="609"/>
    </location>
</feature>
<dbReference type="AlphaFoldDB" id="A0A0C4E0E1"/>
<reference evidence="8" key="2">
    <citation type="submission" date="2010-05" db="EMBL/GenBank/DDBJ databases">
        <title>The genome sequence of Magnaporthe poae strain ATCC 64411.</title>
        <authorList>
            <person name="Ma L.-J."/>
            <person name="Dead R."/>
            <person name="Young S."/>
            <person name="Zeng Q."/>
            <person name="Koehrsen M."/>
            <person name="Alvarado L."/>
            <person name="Berlin A."/>
            <person name="Chapman S.B."/>
            <person name="Chen Z."/>
            <person name="Freedman E."/>
            <person name="Gellesch M."/>
            <person name="Goldberg J."/>
            <person name="Griggs A."/>
            <person name="Gujja S."/>
            <person name="Heilman E.R."/>
            <person name="Heiman D."/>
            <person name="Hepburn T."/>
            <person name="Howarth C."/>
            <person name="Jen D."/>
            <person name="Larson L."/>
            <person name="Mehta T."/>
            <person name="Neiman D."/>
            <person name="Pearson M."/>
            <person name="Roberts A."/>
            <person name="Saif S."/>
            <person name="Shea T."/>
            <person name="Shenoy N."/>
            <person name="Sisk P."/>
            <person name="Stolte C."/>
            <person name="Sykes S."/>
            <person name="Walk T."/>
            <person name="White J."/>
            <person name="Yandava C."/>
            <person name="Haas B."/>
            <person name="Nusbaum C."/>
            <person name="Birren B."/>
        </authorList>
    </citation>
    <scope>NUCLEOTIDE SEQUENCE [LARGE SCALE GENOMIC DNA]</scope>
    <source>
        <strain evidence="8">ATCC 64411 / 73-15</strain>
    </source>
</reference>
<dbReference type="STRING" id="644358.A0A0C4E0E1"/>
<evidence type="ECO:0000256" key="2">
    <source>
        <dbReference type="ARBA" id="ARBA00022763"/>
    </source>
</evidence>
<keyword evidence="3" id="KW-0539">Nucleus</keyword>
<organism evidence="7 8">
    <name type="scientific">Magnaporthiopsis poae (strain ATCC 64411 / 73-15)</name>
    <name type="common">Kentucky bluegrass fungus</name>
    <name type="synonym">Magnaporthe poae</name>
    <dbReference type="NCBI Taxonomy" id="644358"/>
    <lineage>
        <taxon>Eukaryota</taxon>
        <taxon>Fungi</taxon>
        <taxon>Dikarya</taxon>
        <taxon>Ascomycota</taxon>
        <taxon>Pezizomycotina</taxon>
        <taxon>Sordariomycetes</taxon>
        <taxon>Sordariomycetidae</taxon>
        <taxon>Magnaporthales</taxon>
        <taxon>Magnaporthaceae</taxon>
        <taxon>Magnaporthiopsis</taxon>
    </lineage>
</organism>
<dbReference type="SUPFAM" id="SSF52113">
    <property type="entry name" value="BRCT domain"/>
    <property type="match status" value="1"/>
</dbReference>
<dbReference type="EMBL" id="GL876969">
    <property type="protein sequence ID" value="KLU86805.1"/>
    <property type="molecule type" value="Genomic_DNA"/>
</dbReference>
<dbReference type="InterPro" id="IPR001357">
    <property type="entry name" value="BRCT_dom"/>
</dbReference>
<feature type="compositionally biased region" description="Polar residues" evidence="4">
    <location>
        <begin position="213"/>
        <end position="223"/>
    </location>
</feature>
<evidence type="ECO:0000259" key="5">
    <source>
        <dbReference type="PROSITE" id="PS50172"/>
    </source>
</evidence>
<evidence type="ECO:0000313" key="7">
    <source>
        <dbReference type="EnsemblFungi" id="MAPG_05814T0"/>
    </source>
</evidence>
<feature type="compositionally biased region" description="Polar residues" evidence="4">
    <location>
        <begin position="610"/>
        <end position="631"/>
    </location>
</feature>
<feature type="region of interest" description="Disordered" evidence="4">
    <location>
        <begin position="258"/>
        <end position="687"/>
    </location>
</feature>
<evidence type="ECO:0000313" key="6">
    <source>
        <dbReference type="EMBL" id="KLU86805.1"/>
    </source>
</evidence>
<feature type="compositionally biased region" description="Basic and acidic residues" evidence="4">
    <location>
        <begin position="362"/>
        <end position="380"/>
    </location>
</feature>